<feature type="binding site" evidence="4">
    <location>
        <position position="54"/>
    </location>
    <ligand>
        <name>Mg(2+)</name>
        <dbReference type="ChEBI" id="CHEBI:18420"/>
    </ligand>
</feature>
<dbReference type="PANTHER" id="PTHR19288:SF93">
    <property type="entry name" value="FI11325P-RELATED"/>
    <property type="match status" value="1"/>
</dbReference>
<evidence type="ECO:0000256" key="4">
    <source>
        <dbReference type="PIRSR" id="PIRSR000915-3"/>
    </source>
</evidence>
<dbReference type="Pfam" id="PF13344">
    <property type="entry name" value="Hydrolase_6"/>
    <property type="match status" value="1"/>
</dbReference>
<dbReference type="OMA" id="CETDIKF"/>
<evidence type="ECO:0000256" key="3">
    <source>
        <dbReference type="PIRSR" id="PIRSR000915-2"/>
    </source>
</evidence>
<protein>
    <recommendedName>
        <fullName evidence="7">Phosphoglycolate phosphatase</fullName>
    </recommendedName>
</protein>
<dbReference type="OrthoDB" id="413953at2759"/>
<dbReference type="InterPro" id="IPR036412">
    <property type="entry name" value="HAD-like_sf"/>
</dbReference>
<dbReference type="PIRSF" id="PIRSF000915">
    <property type="entry name" value="PGP-type_phosphatase"/>
    <property type="match status" value="1"/>
</dbReference>
<keyword evidence="4" id="KW-0460">Magnesium</keyword>
<dbReference type="AlphaFoldDB" id="A0A9Q0RJG8"/>
<comment type="caution">
    <text evidence="5">The sequence shown here is derived from an EMBL/GenBank/DDBJ whole genome shotgun (WGS) entry which is preliminary data.</text>
</comment>
<sequence length="333" mass="37299">MMNPDIFLGFTKIGENKKSEMIRKKFRRSPINLDNKSRVLEFLDRFDYILSDCDGVLWLNNQAVPGVPSVMNKLRAMGKKIIFATNNSTKTREEFEQKLTKLGYKCHIDELFPTSFSTAVYLNSIGFHKKVYAVGCSGIRDELHKFGIECSGVGFESTPTDWTPGMADVELDPDVGAVVVGFDNQISFPKLVKACSYVNRPNNLFIASNADESYPSPRNKPEILVPGPGAYVAAIQAVTGKEPIPLGKPFKYFFDIICMEHPDIDPKRAIMIGDRLTTDMVFGRNNGIKTLFVQSGIGTFNDMANFINSTNPDDHLCVPDYYLNSLDDLNKYL</sequence>
<dbReference type="EMBL" id="JAPWDV010000003">
    <property type="protein sequence ID" value="KAJ6216666.1"/>
    <property type="molecule type" value="Genomic_DNA"/>
</dbReference>
<feature type="binding site" evidence="4">
    <location>
        <position position="52"/>
    </location>
    <ligand>
        <name>Mg(2+)</name>
        <dbReference type="ChEBI" id="CHEBI:18420"/>
    </ligand>
</feature>
<name>A0A9Q0RJG8_BLOTA</name>
<dbReference type="NCBIfam" id="TIGR01460">
    <property type="entry name" value="HAD-SF-IIA"/>
    <property type="match status" value="1"/>
</dbReference>
<gene>
    <name evidence="5" type="ORF">RDWZM_007823</name>
</gene>
<evidence type="ECO:0000256" key="2">
    <source>
        <dbReference type="PIRSR" id="PIRSR000915-1"/>
    </source>
</evidence>
<dbReference type="InterPro" id="IPR006357">
    <property type="entry name" value="HAD-SF_hydro_IIA"/>
</dbReference>
<dbReference type="Pfam" id="PF13242">
    <property type="entry name" value="Hydrolase_like"/>
    <property type="match status" value="1"/>
</dbReference>
<comment type="cofactor">
    <cofactor evidence="4">
        <name>Mg(2+)</name>
        <dbReference type="ChEBI" id="CHEBI:18420"/>
    </cofactor>
    <text evidence="4">Divalent metal ions. Mg(2+) is the most effective.</text>
</comment>
<dbReference type="GO" id="GO:0005737">
    <property type="term" value="C:cytoplasm"/>
    <property type="evidence" value="ECO:0007669"/>
    <property type="project" value="TreeGrafter"/>
</dbReference>
<accession>A0A9Q0RJG8</accession>
<dbReference type="InterPro" id="IPR023214">
    <property type="entry name" value="HAD_sf"/>
</dbReference>
<keyword evidence="1" id="KW-0378">Hydrolase</keyword>
<dbReference type="Proteomes" id="UP001142055">
    <property type="component" value="Chromosome 3"/>
</dbReference>
<feature type="binding site" evidence="4">
    <location>
        <position position="274"/>
    </location>
    <ligand>
        <name>Mg(2+)</name>
        <dbReference type="ChEBI" id="CHEBI:18420"/>
    </ligand>
</feature>
<organism evidence="5 6">
    <name type="scientific">Blomia tropicalis</name>
    <name type="common">Mite</name>
    <dbReference type="NCBI Taxonomy" id="40697"/>
    <lineage>
        <taxon>Eukaryota</taxon>
        <taxon>Metazoa</taxon>
        <taxon>Ecdysozoa</taxon>
        <taxon>Arthropoda</taxon>
        <taxon>Chelicerata</taxon>
        <taxon>Arachnida</taxon>
        <taxon>Acari</taxon>
        <taxon>Acariformes</taxon>
        <taxon>Sarcoptiformes</taxon>
        <taxon>Astigmata</taxon>
        <taxon>Glycyphagoidea</taxon>
        <taxon>Echimyopodidae</taxon>
        <taxon>Blomia</taxon>
    </lineage>
</organism>
<keyword evidence="6" id="KW-1185">Reference proteome</keyword>
<keyword evidence="4" id="KW-0479">Metal-binding</keyword>
<dbReference type="GO" id="GO:0016791">
    <property type="term" value="F:phosphatase activity"/>
    <property type="evidence" value="ECO:0007669"/>
    <property type="project" value="InterPro"/>
</dbReference>
<evidence type="ECO:0000313" key="6">
    <source>
        <dbReference type="Proteomes" id="UP001142055"/>
    </source>
</evidence>
<evidence type="ECO:0008006" key="7">
    <source>
        <dbReference type="Google" id="ProtNLM"/>
    </source>
</evidence>
<dbReference type="Gene3D" id="3.40.50.1000">
    <property type="entry name" value="HAD superfamily/HAD-like"/>
    <property type="match status" value="2"/>
</dbReference>
<reference evidence="5" key="1">
    <citation type="submission" date="2022-12" db="EMBL/GenBank/DDBJ databases">
        <title>Genome assemblies of Blomia tropicalis.</title>
        <authorList>
            <person name="Cui Y."/>
        </authorList>
    </citation>
    <scope>NUCLEOTIDE SEQUENCE</scope>
    <source>
        <tissue evidence="5">Adult mites</tissue>
    </source>
</reference>
<feature type="binding site" evidence="3">
    <location>
        <position position="248"/>
    </location>
    <ligand>
        <name>substrate</name>
    </ligand>
</feature>
<dbReference type="InterPro" id="IPR006349">
    <property type="entry name" value="PGP_euk"/>
</dbReference>
<dbReference type="GO" id="GO:0046872">
    <property type="term" value="F:metal ion binding"/>
    <property type="evidence" value="ECO:0007669"/>
    <property type="project" value="UniProtKB-KW"/>
</dbReference>
<feature type="active site" description="Nucleophile" evidence="2">
    <location>
        <position position="52"/>
    </location>
</feature>
<proteinExistence type="predicted"/>
<feature type="active site" description="Proton donor" evidence="2">
    <location>
        <position position="54"/>
    </location>
</feature>
<dbReference type="PANTHER" id="PTHR19288">
    <property type="entry name" value="4-NITROPHENYLPHOSPHATASE-RELATED"/>
    <property type="match status" value="1"/>
</dbReference>
<dbReference type="NCBIfam" id="TIGR01452">
    <property type="entry name" value="PGP_euk"/>
    <property type="match status" value="1"/>
</dbReference>
<evidence type="ECO:0000313" key="5">
    <source>
        <dbReference type="EMBL" id="KAJ6216666.1"/>
    </source>
</evidence>
<evidence type="ECO:0000256" key="1">
    <source>
        <dbReference type="ARBA" id="ARBA00022801"/>
    </source>
</evidence>
<dbReference type="SUPFAM" id="SSF56784">
    <property type="entry name" value="HAD-like"/>
    <property type="match status" value="1"/>
</dbReference>